<dbReference type="InterPro" id="IPR014729">
    <property type="entry name" value="Rossmann-like_a/b/a_fold"/>
</dbReference>
<dbReference type="SUPFAM" id="SSF52374">
    <property type="entry name" value="Nucleotidylyl transferase"/>
    <property type="match status" value="1"/>
</dbReference>
<evidence type="ECO:0000313" key="16">
    <source>
        <dbReference type="Proteomes" id="UP000043763"/>
    </source>
</evidence>
<dbReference type="PROSITE" id="PS00178">
    <property type="entry name" value="AA_TRNA_LIGASE_I"/>
    <property type="match status" value="1"/>
</dbReference>
<name>A0A0G4K3T2_9SPIR</name>
<dbReference type="Pfam" id="PF08264">
    <property type="entry name" value="Anticodon_1"/>
    <property type="match status" value="1"/>
</dbReference>
<evidence type="ECO:0000259" key="11">
    <source>
        <dbReference type="Pfam" id="PF00133"/>
    </source>
</evidence>
<dbReference type="PRINTS" id="PR00985">
    <property type="entry name" value="TRNASYNTHLEU"/>
</dbReference>
<keyword evidence="3 9" id="KW-0436">Ligase</keyword>
<dbReference type="FunFam" id="3.40.50.620:FF:000056">
    <property type="entry name" value="Leucine--tRNA ligase"/>
    <property type="match status" value="1"/>
</dbReference>
<dbReference type="PANTHER" id="PTHR43740">
    <property type="entry name" value="LEUCYL-TRNA SYNTHETASE"/>
    <property type="match status" value="1"/>
</dbReference>
<dbReference type="InterPro" id="IPR015413">
    <property type="entry name" value="Methionyl/Leucyl_tRNA_Synth"/>
</dbReference>
<dbReference type="FunFam" id="1.10.730.10:FF:000002">
    <property type="entry name" value="Leucine--tRNA ligase"/>
    <property type="match status" value="1"/>
</dbReference>
<proteinExistence type="inferred from homology"/>
<feature type="short sequence motif" description="'KMSKS' region" evidence="9">
    <location>
        <begin position="609"/>
        <end position="613"/>
    </location>
</feature>
<dbReference type="InterPro" id="IPR002300">
    <property type="entry name" value="aa-tRNA-synth_Ia"/>
</dbReference>
<feature type="domain" description="Methionyl/Leucyl tRNA synthetase" evidence="13">
    <location>
        <begin position="35"/>
        <end position="181"/>
    </location>
</feature>
<evidence type="ECO:0000313" key="15">
    <source>
        <dbReference type="EMBL" id="CRF31701.1"/>
    </source>
</evidence>
<dbReference type="HAMAP" id="MF_00049_B">
    <property type="entry name" value="Leu_tRNA_synth_B"/>
    <property type="match status" value="1"/>
</dbReference>
<evidence type="ECO:0000256" key="6">
    <source>
        <dbReference type="ARBA" id="ARBA00022917"/>
    </source>
</evidence>
<dbReference type="InterPro" id="IPR009080">
    <property type="entry name" value="tRNAsynth_Ia_anticodon-bd"/>
</dbReference>
<keyword evidence="2 9" id="KW-0963">Cytoplasm</keyword>
<keyword evidence="16" id="KW-1185">Reference proteome</keyword>
<evidence type="ECO:0000256" key="9">
    <source>
        <dbReference type="HAMAP-Rule" id="MF_00049"/>
    </source>
</evidence>
<comment type="subcellular location">
    <subcellularLocation>
        <location evidence="9">Cytoplasm</location>
    </subcellularLocation>
</comment>
<evidence type="ECO:0000256" key="3">
    <source>
        <dbReference type="ARBA" id="ARBA00022598"/>
    </source>
</evidence>
<accession>A0A0G4K3T2</accession>
<keyword evidence="6 9" id="KW-0648">Protein biosynthesis</keyword>
<dbReference type="RefSeq" id="WP_048593461.1">
    <property type="nucleotide sequence ID" value="NZ_CVLB01000001.1"/>
</dbReference>
<dbReference type="InterPro" id="IPR025709">
    <property type="entry name" value="Leu_tRNA-synth_edit"/>
</dbReference>
<keyword evidence="7 9" id="KW-0030">Aminoacyl-tRNA synthetase</keyword>
<dbReference type="SUPFAM" id="SSF47323">
    <property type="entry name" value="Anticodon-binding domain of a subclass of class I aminoacyl-tRNA synthetases"/>
    <property type="match status" value="1"/>
</dbReference>
<dbReference type="Pfam" id="PF00133">
    <property type="entry name" value="tRNA-synt_1"/>
    <property type="match status" value="2"/>
</dbReference>
<dbReference type="InterPro" id="IPR009008">
    <property type="entry name" value="Val/Leu/Ile-tRNA-synth_edit"/>
</dbReference>
<evidence type="ECO:0000259" key="12">
    <source>
        <dbReference type="Pfam" id="PF08264"/>
    </source>
</evidence>
<dbReference type="OrthoDB" id="9810365at2"/>
<protein>
    <recommendedName>
        <fullName evidence="9">Leucine--tRNA ligase</fullName>
        <ecNumber evidence="9">6.1.1.4</ecNumber>
    </recommendedName>
    <alternativeName>
        <fullName evidence="9">Leucyl-tRNA synthetase</fullName>
        <shortName evidence="9">LeuRS</shortName>
    </alternativeName>
</protein>
<dbReference type="Gene3D" id="1.10.730.10">
    <property type="entry name" value="Isoleucyl-tRNA Synthetase, Domain 1"/>
    <property type="match status" value="2"/>
</dbReference>
<evidence type="ECO:0000256" key="8">
    <source>
        <dbReference type="ARBA" id="ARBA00047469"/>
    </source>
</evidence>
<dbReference type="CDD" id="cd00812">
    <property type="entry name" value="LeuRS_core"/>
    <property type="match status" value="1"/>
</dbReference>
<evidence type="ECO:0000256" key="2">
    <source>
        <dbReference type="ARBA" id="ARBA00022490"/>
    </source>
</evidence>
<dbReference type="InterPro" id="IPR001412">
    <property type="entry name" value="aa-tRNA-synth_I_CS"/>
</dbReference>
<dbReference type="FunFam" id="3.40.50.620:FF:000003">
    <property type="entry name" value="Leucine--tRNA ligase"/>
    <property type="match status" value="1"/>
</dbReference>
<dbReference type="GO" id="GO:0004823">
    <property type="term" value="F:leucine-tRNA ligase activity"/>
    <property type="evidence" value="ECO:0007669"/>
    <property type="project" value="UniProtKB-UniRule"/>
</dbReference>
<dbReference type="GO" id="GO:0006429">
    <property type="term" value="P:leucyl-tRNA aminoacylation"/>
    <property type="evidence" value="ECO:0007669"/>
    <property type="project" value="UniProtKB-UniRule"/>
</dbReference>
<dbReference type="EMBL" id="CVLB01000001">
    <property type="protein sequence ID" value="CRF31701.1"/>
    <property type="molecule type" value="Genomic_DNA"/>
</dbReference>
<dbReference type="NCBIfam" id="TIGR00396">
    <property type="entry name" value="leuS_bact"/>
    <property type="match status" value="1"/>
</dbReference>
<keyword evidence="4 9" id="KW-0547">Nucleotide-binding</keyword>
<evidence type="ECO:0000256" key="10">
    <source>
        <dbReference type="RuleBase" id="RU363035"/>
    </source>
</evidence>
<dbReference type="GO" id="GO:0005829">
    <property type="term" value="C:cytosol"/>
    <property type="evidence" value="ECO:0007669"/>
    <property type="project" value="TreeGrafter"/>
</dbReference>
<dbReference type="GO" id="GO:0005524">
    <property type="term" value="F:ATP binding"/>
    <property type="evidence" value="ECO:0007669"/>
    <property type="project" value="UniProtKB-UniRule"/>
</dbReference>
<evidence type="ECO:0000256" key="1">
    <source>
        <dbReference type="ARBA" id="ARBA00005594"/>
    </source>
</evidence>
<feature type="domain" description="Aminoacyl-tRNA synthetase class Ia" evidence="11">
    <location>
        <begin position="608"/>
        <end position="649"/>
    </location>
</feature>
<keyword evidence="5 9" id="KW-0067">ATP-binding</keyword>
<dbReference type="AlphaFoldDB" id="A0A0G4K3T2"/>
<dbReference type="EC" id="6.1.1.4" evidence="9"/>
<gene>
    <name evidence="9 15" type="primary">leuS</name>
    <name evidence="15" type="ORF">BRSU_0315</name>
</gene>
<evidence type="ECO:0000256" key="4">
    <source>
        <dbReference type="ARBA" id="ARBA00022741"/>
    </source>
</evidence>
<dbReference type="Pfam" id="PF13603">
    <property type="entry name" value="tRNA-synt_1_2"/>
    <property type="match status" value="1"/>
</dbReference>
<dbReference type="Gene3D" id="3.40.50.620">
    <property type="entry name" value="HUPs"/>
    <property type="match status" value="2"/>
</dbReference>
<sequence>MEYNFTTIEKKWQKFWKDNQSFKTVSKPTNKKYYVLEMFPYPSGKMHMGHVSNYTIADSIARYYKLLGYDILHPMGWDAFGMPAENAAIEHKTHPAEWTLKNIANMKDQLNLLGYSYDWDREVTTCLPDYYKWGQWFILKMYEKGLLYRKGGDVNWCDHCNTVLANEQVTPEGTCWRCDGEVTKKKLEQWYIKVTDYAEQLDADLKLLEGYWPDNVIAMQKNWIGRSVGAYINFNLDDGKEFPIFTTRPDTIYGVTYMAIAWNYDGLLDMCTPEQKSAVEEFIKKSAKIDQKTDYEKEGVFTGRYVVNPFNGEKAPLYAANFVLAEYGSGAVMAVPAHDQRDFEFAKKYNIPVKVVIQNADNSLKAENMIEAYTEDGTVVNSDILNGLSSRDAIKRAIEYATEKGFGKEKVQYKLRDWLISRQRYWGNPLPFVHCEKCGVVPVPESELPITLPMDIEFTVGDNPLKKSESFVNTTCPKCGGKARRETDTMDTFTCSSWYYARYTDAHNTQMPFDSDIANAWLGVDQYIGGIEHACMHLLYSRFWYKFMRDIGLVKGDEPFNRLLTQGMVLANSYESRELKKFYTQEQMNNKEYEKDGIKREDIIIKMEKMSKSKANGVDPAEIIELFGADAVRIFVMFVAPPEKDKEWSDEGVKGSSRFLNRIWNLFLKYKDEEAFKSGKSFDYNNLSKEGQKLFRKYNKTIKKVTIDIKDRFHFNTAIAALMELLNDMSVIKLANNDDYAMFKEVIRGYLILLNPIAPHMTEELYQILNFGKMILEESWVEHDEQYCKDDTFELVFQVNGKIRDRVEADVNISEDDAKTQALSSEKVKAFTDGKNIVKVVYVKGKLVNIVVK</sequence>
<dbReference type="InterPro" id="IPR002302">
    <property type="entry name" value="Leu-tRNA-ligase"/>
</dbReference>
<dbReference type="InterPro" id="IPR013155">
    <property type="entry name" value="M/V/L/I-tRNA-synth_anticd-bd"/>
</dbReference>
<feature type="binding site" evidence="9">
    <location>
        <position position="612"/>
    </location>
    <ligand>
        <name>ATP</name>
        <dbReference type="ChEBI" id="CHEBI:30616"/>
    </ligand>
</feature>
<dbReference type="PANTHER" id="PTHR43740:SF2">
    <property type="entry name" value="LEUCINE--TRNA LIGASE, MITOCHONDRIAL"/>
    <property type="match status" value="1"/>
</dbReference>
<dbReference type="SUPFAM" id="SSF50677">
    <property type="entry name" value="ValRS/IleRS/LeuRS editing domain"/>
    <property type="match status" value="1"/>
</dbReference>
<feature type="domain" description="Aminoacyl-tRNA synthetase class Ia" evidence="11">
    <location>
        <begin position="415"/>
        <end position="572"/>
    </location>
</feature>
<feature type="domain" description="Leucyl-tRNA synthetase editing" evidence="14">
    <location>
        <begin position="221"/>
        <end position="400"/>
    </location>
</feature>
<dbReference type="Proteomes" id="UP000043763">
    <property type="component" value="Unassembled WGS sequence"/>
</dbReference>
<feature type="domain" description="Methionyl/Valyl/Leucyl/Isoleucyl-tRNA synthetase anticodon-binding" evidence="12">
    <location>
        <begin position="693"/>
        <end position="809"/>
    </location>
</feature>
<evidence type="ECO:0000259" key="13">
    <source>
        <dbReference type="Pfam" id="PF09334"/>
    </source>
</evidence>
<evidence type="ECO:0000259" key="14">
    <source>
        <dbReference type="Pfam" id="PF13603"/>
    </source>
</evidence>
<evidence type="ECO:0000256" key="7">
    <source>
        <dbReference type="ARBA" id="ARBA00023146"/>
    </source>
</evidence>
<dbReference type="GO" id="GO:0002161">
    <property type="term" value="F:aminoacyl-tRNA deacylase activity"/>
    <property type="evidence" value="ECO:0007669"/>
    <property type="project" value="InterPro"/>
</dbReference>
<reference evidence="16" key="1">
    <citation type="submission" date="2015-04" db="EMBL/GenBank/DDBJ databases">
        <authorList>
            <person name="Mushtaq Mamoona"/>
        </authorList>
    </citation>
    <scope>NUCLEOTIDE SEQUENCE [LARGE SCALE GENOMIC DNA]</scope>
    <source>
        <strain evidence="16">AN4859/03</strain>
    </source>
</reference>
<organism evidence="15 16">
    <name type="scientific">Brachyspira suanatina</name>
    <dbReference type="NCBI Taxonomy" id="381802"/>
    <lineage>
        <taxon>Bacteria</taxon>
        <taxon>Pseudomonadati</taxon>
        <taxon>Spirochaetota</taxon>
        <taxon>Spirochaetia</taxon>
        <taxon>Brachyspirales</taxon>
        <taxon>Brachyspiraceae</taxon>
        <taxon>Brachyspira</taxon>
    </lineage>
</organism>
<dbReference type="Pfam" id="PF09334">
    <property type="entry name" value="tRNA-synt_1g"/>
    <property type="match status" value="1"/>
</dbReference>
<comment type="similarity">
    <text evidence="1 9 10">Belongs to the class-I aminoacyl-tRNA synthetase family.</text>
</comment>
<evidence type="ECO:0000256" key="5">
    <source>
        <dbReference type="ARBA" id="ARBA00022840"/>
    </source>
</evidence>
<dbReference type="CDD" id="cd07958">
    <property type="entry name" value="Anticodon_Ia_Leu_BEm"/>
    <property type="match status" value="1"/>
</dbReference>
<feature type="short sequence motif" description="'HIGH' region" evidence="9">
    <location>
        <begin position="40"/>
        <end position="50"/>
    </location>
</feature>
<comment type="catalytic activity">
    <reaction evidence="8 9">
        <text>tRNA(Leu) + L-leucine + ATP = L-leucyl-tRNA(Leu) + AMP + diphosphate</text>
        <dbReference type="Rhea" id="RHEA:11688"/>
        <dbReference type="Rhea" id="RHEA-COMP:9613"/>
        <dbReference type="Rhea" id="RHEA-COMP:9622"/>
        <dbReference type="ChEBI" id="CHEBI:30616"/>
        <dbReference type="ChEBI" id="CHEBI:33019"/>
        <dbReference type="ChEBI" id="CHEBI:57427"/>
        <dbReference type="ChEBI" id="CHEBI:78442"/>
        <dbReference type="ChEBI" id="CHEBI:78494"/>
        <dbReference type="ChEBI" id="CHEBI:456215"/>
        <dbReference type="EC" id="6.1.1.4"/>
    </reaction>
</comment>